<proteinExistence type="predicted"/>
<feature type="compositionally biased region" description="Acidic residues" evidence="1">
    <location>
        <begin position="28"/>
        <end position="68"/>
    </location>
</feature>
<name>A0A202E5W9_9EURY</name>
<comment type="caution">
    <text evidence="2">The sequence shown here is derived from an EMBL/GenBank/DDBJ whole genome shotgun (WGS) entry which is preliminary data.</text>
</comment>
<evidence type="ECO:0000313" key="3">
    <source>
        <dbReference type="Proteomes" id="UP000196084"/>
    </source>
</evidence>
<dbReference type="PROSITE" id="PS51257">
    <property type="entry name" value="PROKAR_LIPOPROTEIN"/>
    <property type="match status" value="1"/>
</dbReference>
<dbReference type="RefSeq" id="WP_087715164.1">
    <property type="nucleotide sequence ID" value="NZ_MWPH01000003.1"/>
</dbReference>
<dbReference type="PROSITE" id="PS51318">
    <property type="entry name" value="TAT"/>
    <property type="match status" value="1"/>
</dbReference>
<sequence>MTGLTRRRLLAGSGATLAVALAGCSDGATDDDPEDGTDNENEDEGEPAETDTESETESPDETADDADNQETVLGGISIENVHSEAHTVDIIVEFDGEIEHWTTHELEAGDGTTLEQDWPSDPGSFRVLARLDDDELTQVEPAQWNGQDCLSLFALVNRNGELTMLGDTDGGHCGDGDAAFDEPEE</sequence>
<evidence type="ECO:0000256" key="1">
    <source>
        <dbReference type="SAM" id="MobiDB-lite"/>
    </source>
</evidence>
<evidence type="ECO:0000313" key="2">
    <source>
        <dbReference type="EMBL" id="OVE83651.1"/>
    </source>
</evidence>
<feature type="region of interest" description="Disordered" evidence="1">
    <location>
        <begin position="24"/>
        <end position="68"/>
    </location>
</feature>
<dbReference type="OrthoDB" id="205445at2157"/>
<dbReference type="Proteomes" id="UP000196084">
    <property type="component" value="Unassembled WGS sequence"/>
</dbReference>
<dbReference type="AlphaFoldDB" id="A0A202E5W9"/>
<protein>
    <submittedName>
        <fullName evidence="2">Uncharacterized protein</fullName>
    </submittedName>
</protein>
<gene>
    <name evidence="2" type="ORF">B2G88_14570</name>
</gene>
<keyword evidence="3" id="KW-1185">Reference proteome</keyword>
<dbReference type="InterPro" id="IPR006311">
    <property type="entry name" value="TAT_signal"/>
</dbReference>
<reference evidence="2 3" key="1">
    <citation type="submission" date="2017-02" db="EMBL/GenBank/DDBJ databases">
        <title>Natronthermophilus aegyptiacus gen. nov.,sp. nov., an aerobic, extremely halophilic alkalithermophilic archaeon isolated from the athalassohaline Wadi An Natrun, Egypt.</title>
        <authorList>
            <person name="Zhao B."/>
        </authorList>
    </citation>
    <scope>NUCLEOTIDE SEQUENCE [LARGE SCALE GENOMIC DNA]</scope>
    <source>
        <strain evidence="2 3">CGMCC 1.3597</strain>
    </source>
</reference>
<dbReference type="EMBL" id="MWPH01000003">
    <property type="protein sequence ID" value="OVE83651.1"/>
    <property type="molecule type" value="Genomic_DNA"/>
</dbReference>
<organism evidence="2 3">
    <name type="scientific">Natronolimnobius baerhuensis</name>
    <dbReference type="NCBI Taxonomy" id="253108"/>
    <lineage>
        <taxon>Archaea</taxon>
        <taxon>Methanobacteriati</taxon>
        <taxon>Methanobacteriota</taxon>
        <taxon>Stenosarchaea group</taxon>
        <taxon>Halobacteria</taxon>
        <taxon>Halobacteriales</taxon>
        <taxon>Natrialbaceae</taxon>
        <taxon>Natronolimnobius</taxon>
    </lineage>
</organism>
<accession>A0A202E5W9</accession>